<evidence type="ECO:0000259" key="10">
    <source>
        <dbReference type="Pfam" id="PF07730"/>
    </source>
</evidence>
<dbReference type="EMBL" id="BAAANN010000027">
    <property type="protein sequence ID" value="GAA1976002.1"/>
    <property type="molecule type" value="Genomic_DNA"/>
</dbReference>
<evidence type="ECO:0000256" key="2">
    <source>
        <dbReference type="ARBA" id="ARBA00012438"/>
    </source>
</evidence>
<evidence type="ECO:0000256" key="6">
    <source>
        <dbReference type="ARBA" id="ARBA00022777"/>
    </source>
</evidence>
<evidence type="ECO:0000256" key="7">
    <source>
        <dbReference type="ARBA" id="ARBA00022840"/>
    </source>
</evidence>
<evidence type="ECO:0000256" key="9">
    <source>
        <dbReference type="SAM" id="Phobius"/>
    </source>
</evidence>
<name>A0ABN2RW68_9PSEU</name>
<dbReference type="PANTHER" id="PTHR24421:SF10">
    <property type="entry name" value="NITRATE_NITRITE SENSOR PROTEIN NARQ"/>
    <property type="match status" value="1"/>
</dbReference>
<keyword evidence="12" id="KW-1185">Reference proteome</keyword>
<dbReference type="RefSeq" id="WP_344426129.1">
    <property type="nucleotide sequence ID" value="NZ_BAAANN010000027.1"/>
</dbReference>
<feature type="transmembrane region" description="Helical" evidence="9">
    <location>
        <begin position="158"/>
        <end position="179"/>
    </location>
</feature>
<evidence type="ECO:0000256" key="4">
    <source>
        <dbReference type="ARBA" id="ARBA00022679"/>
    </source>
</evidence>
<protein>
    <recommendedName>
        <fullName evidence="2">histidine kinase</fullName>
        <ecNumber evidence="2">2.7.13.3</ecNumber>
    </recommendedName>
</protein>
<evidence type="ECO:0000313" key="11">
    <source>
        <dbReference type="EMBL" id="GAA1976002.1"/>
    </source>
</evidence>
<keyword evidence="6 11" id="KW-0418">Kinase</keyword>
<dbReference type="Gene3D" id="3.30.565.10">
    <property type="entry name" value="Histidine kinase-like ATPase, C-terminal domain"/>
    <property type="match status" value="1"/>
</dbReference>
<evidence type="ECO:0000313" key="12">
    <source>
        <dbReference type="Proteomes" id="UP001501116"/>
    </source>
</evidence>
<keyword evidence="4" id="KW-0808">Transferase</keyword>
<feature type="transmembrane region" description="Helical" evidence="9">
    <location>
        <begin position="53"/>
        <end position="74"/>
    </location>
</feature>
<dbReference type="Proteomes" id="UP001501116">
    <property type="component" value="Unassembled WGS sequence"/>
</dbReference>
<keyword evidence="9" id="KW-0812">Transmembrane</keyword>
<keyword evidence="7" id="KW-0067">ATP-binding</keyword>
<keyword evidence="8" id="KW-0902">Two-component regulatory system</keyword>
<dbReference type="GO" id="GO:0016301">
    <property type="term" value="F:kinase activity"/>
    <property type="evidence" value="ECO:0007669"/>
    <property type="project" value="UniProtKB-KW"/>
</dbReference>
<dbReference type="Gene3D" id="1.20.5.1930">
    <property type="match status" value="1"/>
</dbReference>
<sequence length="424" mass="45113">MALRRVLGPVMSRSTYRGWIYLVVGGAMVVPYLLLVAVVVPMVIPVVMATPKAFAFGCVLALLVLAGTTLLAPVRVLEGTAVRELLGDPVPDAVFGPVHDWRQRWRSGAMVVVHVLVGGVLSLISLLVPITVGLSIAGPFTGRLALGSDTSGLVVPKGWAGIWVPLLALLGALVFLYVVAGSVRLLAMTATRLLGASPSERIAQLERRTERLAERNRLARELHDSVGHALSVVTIQAGAARRTLHRDPDFTERALSAIEESARAALDDLDHVLGLLREEPSGKAPQASLGELSALLSATRLAGVEVETEVTGELAALPPVVSREAYRIVQECLTNVVRHAGRVPVTLRVAVGESRVDLLVRNPLGHQAPGERCGGGRGLRGMAERVDVLRGELHAGRAGEHWEVGVKLPWGAVWPGCCSSTTRN</sequence>
<feature type="domain" description="Signal transduction histidine kinase subgroup 3 dimerisation and phosphoacceptor" evidence="10">
    <location>
        <begin position="214"/>
        <end position="279"/>
    </location>
</feature>
<dbReference type="InterPro" id="IPR036890">
    <property type="entry name" value="HATPase_C_sf"/>
</dbReference>
<dbReference type="PANTHER" id="PTHR24421">
    <property type="entry name" value="NITRATE/NITRITE SENSOR PROTEIN NARX-RELATED"/>
    <property type="match status" value="1"/>
</dbReference>
<evidence type="ECO:0000256" key="8">
    <source>
        <dbReference type="ARBA" id="ARBA00023012"/>
    </source>
</evidence>
<keyword evidence="3" id="KW-0597">Phosphoprotein</keyword>
<keyword evidence="9" id="KW-0472">Membrane</keyword>
<comment type="caution">
    <text evidence="11">The sequence shown here is derived from an EMBL/GenBank/DDBJ whole genome shotgun (WGS) entry which is preliminary data.</text>
</comment>
<comment type="catalytic activity">
    <reaction evidence="1">
        <text>ATP + protein L-histidine = ADP + protein N-phospho-L-histidine.</text>
        <dbReference type="EC" id="2.7.13.3"/>
    </reaction>
</comment>
<evidence type="ECO:0000256" key="5">
    <source>
        <dbReference type="ARBA" id="ARBA00022741"/>
    </source>
</evidence>
<feature type="transmembrane region" description="Helical" evidence="9">
    <location>
        <begin position="20"/>
        <end position="47"/>
    </location>
</feature>
<keyword evidence="5" id="KW-0547">Nucleotide-binding</keyword>
<organism evidence="11 12">
    <name type="scientific">Amycolatopsis minnesotensis</name>
    <dbReference type="NCBI Taxonomy" id="337894"/>
    <lineage>
        <taxon>Bacteria</taxon>
        <taxon>Bacillati</taxon>
        <taxon>Actinomycetota</taxon>
        <taxon>Actinomycetes</taxon>
        <taxon>Pseudonocardiales</taxon>
        <taxon>Pseudonocardiaceae</taxon>
        <taxon>Amycolatopsis</taxon>
    </lineage>
</organism>
<keyword evidence="9" id="KW-1133">Transmembrane helix</keyword>
<accession>A0ABN2RW68</accession>
<proteinExistence type="predicted"/>
<evidence type="ECO:0000256" key="1">
    <source>
        <dbReference type="ARBA" id="ARBA00000085"/>
    </source>
</evidence>
<gene>
    <name evidence="11" type="ORF">GCM10009754_59430</name>
</gene>
<dbReference type="InterPro" id="IPR050482">
    <property type="entry name" value="Sensor_HK_TwoCompSys"/>
</dbReference>
<dbReference type="CDD" id="cd16917">
    <property type="entry name" value="HATPase_UhpB-NarQ-NarX-like"/>
    <property type="match status" value="1"/>
</dbReference>
<dbReference type="EC" id="2.7.13.3" evidence="2"/>
<dbReference type="SUPFAM" id="SSF55874">
    <property type="entry name" value="ATPase domain of HSP90 chaperone/DNA topoisomerase II/histidine kinase"/>
    <property type="match status" value="1"/>
</dbReference>
<reference evidence="11 12" key="1">
    <citation type="journal article" date="2019" name="Int. J. Syst. Evol. Microbiol.">
        <title>The Global Catalogue of Microorganisms (GCM) 10K type strain sequencing project: providing services to taxonomists for standard genome sequencing and annotation.</title>
        <authorList>
            <consortium name="The Broad Institute Genomics Platform"/>
            <consortium name="The Broad Institute Genome Sequencing Center for Infectious Disease"/>
            <person name="Wu L."/>
            <person name="Ma J."/>
        </authorList>
    </citation>
    <scope>NUCLEOTIDE SEQUENCE [LARGE SCALE GENOMIC DNA]</scope>
    <source>
        <strain evidence="11 12">JCM 14545</strain>
    </source>
</reference>
<feature type="transmembrane region" description="Helical" evidence="9">
    <location>
        <begin position="111"/>
        <end position="138"/>
    </location>
</feature>
<dbReference type="Pfam" id="PF07730">
    <property type="entry name" value="HisKA_3"/>
    <property type="match status" value="1"/>
</dbReference>
<dbReference type="InterPro" id="IPR011712">
    <property type="entry name" value="Sig_transdc_His_kin_sub3_dim/P"/>
</dbReference>
<evidence type="ECO:0000256" key="3">
    <source>
        <dbReference type="ARBA" id="ARBA00022553"/>
    </source>
</evidence>